<dbReference type="PANTHER" id="PTHR24104">
    <property type="entry name" value="E3 UBIQUITIN-PROTEIN LIGASE NHLRC1-RELATED"/>
    <property type="match status" value="1"/>
</dbReference>
<feature type="repeat" description="NHL" evidence="2">
    <location>
        <begin position="282"/>
        <end position="319"/>
    </location>
</feature>
<feature type="repeat" description="NHL" evidence="2">
    <location>
        <begin position="333"/>
        <end position="369"/>
    </location>
</feature>
<evidence type="ECO:0000256" key="3">
    <source>
        <dbReference type="SAM" id="SignalP"/>
    </source>
</evidence>
<dbReference type="GO" id="GO:0043161">
    <property type="term" value="P:proteasome-mediated ubiquitin-dependent protein catabolic process"/>
    <property type="evidence" value="ECO:0007669"/>
    <property type="project" value="TreeGrafter"/>
</dbReference>
<sequence length="369" mass="42002">NMPFLQKQLIILIVILINSINIGTNPIELTETQLIYNTTMDEYPKLRNKLKTGKQQSKIEKRFLSSSFNNNRWIENIITIAGGNGKGNQSNQLMFPQGIYIDYDSQVIYIADSENHRIIKWRFNNTNGEIVAGGNGKGNGINQLDSPKDVVFDKKSNSLFICDTENRRIVQWFNQINKNPQIITSDITCWSIKIDRKNNLYVSDYEKRQIRRWKIGENPRTDGILVAGGNGQGDRLNQLAFPTSIFVDQDYTIYAADGWNNRIMKWIKDAKEGIILAGRNGKGDGLTQLHFPQGLIVDHWGQIYVADGANNRVMRFSNESSYGVIVMGGNGQGKKLNQLIWPSGLSFDREGNLYVADWGNHRIQKIRIN</sequence>
<dbReference type="AlphaFoldDB" id="A0A815XRR9"/>
<feature type="non-terminal residue" evidence="5">
    <location>
        <position position="1"/>
    </location>
</feature>
<comment type="caution">
    <text evidence="5">The sequence shown here is derived from an EMBL/GenBank/DDBJ whole genome shotgun (WGS) entry which is preliminary data.</text>
</comment>
<dbReference type="PANTHER" id="PTHR24104:SF25">
    <property type="entry name" value="PROTEIN LIN-41"/>
    <property type="match status" value="1"/>
</dbReference>
<gene>
    <name evidence="5" type="ORF">GPM918_LOCUS39760</name>
    <name evidence="4" type="ORF">OVA965_LOCUS35560</name>
    <name evidence="7" type="ORF">SRO942_LOCUS40657</name>
    <name evidence="6" type="ORF">TMI583_LOCUS36526</name>
</gene>
<dbReference type="EMBL" id="CAJOBA010053010">
    <property type="protein sequence ID" value="CAF4260723.1"/>
    <property type="molecule type" value="Genomic_DNA"/>
</dbReference>
<name>A0A815XRR9_9BILA</name>
<dbReference type="Pfam" id="PF01436">
    <property type="entry name" value="NHL"/>
    <property type="match status" value="2"/>
</dbReference>
<dbReference type="GO" id="GO:0000209">
    <property type="term" value="P:protein polyubiquitination"/>
    <property type="evidence" value="ECO:0007669"/>
    <property type="project" value="TreeGrafter"/>
</dbReference>
<dbReference type="GO" id="GO:0008270">
    <property type="term" value="F:zinc ion binding"/>
    <property type="evidence" value="ECO:0007669"/>
    <property type="project" value="UniProtKB-KW"/>
</dbReference>
<dbReference type="Proteomes" id="UP000663829">
    <property type="component" value="Unassembled WGS sequence"/>
</dbReference>
<reference evidence="5" key="1">
    <citation type="submission" date="2021-02" db="EMBL/GenBank/DDBJ databases">
        <authorList>
            <person name="Nowell W R."/>
        </authorList>
    </citation>
    <scope>NUCLEOTIDE SEQUENCE</scope>
</reference>
<dbReference type="EMBL" id="CAJNOQ010028364">
    <property type="protein sequence ID" value="CAF1560914.1"/>
    <property type="molecule type" value="Genomic_DNA"/>
</dbReference>
<evidence type="ECO:0000256" key="2">
    <source>
        <dbReference type="PROSITE-ProRule" id="PRU00504"/>
    </source>
</evidence>
<protein>
    <submittedName>
        <fullName evidence="5">Uncharacterized protein</fullName>
    </submittedName>
</protein>
<dbReference type="EMBL" id="CAJNOK010031138">
    <property type="protein sequence ID" value="CAF1468652.1"/>
    <property type="molecule type" value="Genomic_DNA"/>
</dbReference>
<feature type="signal peptide" evidence="3">
    <location>
        <begin position="1"/>
        <end position="19"/>
    </location>
</feature>
<dbReference type="Proteomes" id="UP000681722">
    <property type="component" value="Unassembled WGS sequence"/>
</dbReference>
<dbReference type="Proteomes" id="UP000682733">
    <property type="component" value="Unassembled WGS sequence"/>
</dbReference>
<evidence type="ECO:0000313" key="6">
    <source>
        <dbReference type="EMBL" id="CAF4260723.1"/>
    </source>
</evidence>
<accession>A0A815XRR9</accession>
<keyword evidence="8" id="KW-1185">Reference proteome</keyword>
<evidence type="ECO:0000313" key="7">
    <source>
        <dbReference type="EMBL" id="CAF4422391.1"/>
    </source>
</evidence>
<dbReference type="InterPro" id="IPR050952">
    <property type="entry name" value="TRIM-NHL_E3_ligases"/>
</dbReference>
<dbReference type="EMBL" id="CAJOBC010094114">
    <property type="protein sequence ID" value="CAF4422391.1"/>
    <property type="molecule type" value="Genomic_DNA"/>
</dbReference>
<keyword evidence="1" id="KW-0677">Repeat</keyword>
<evidence type="ECO:0000256" key="1">
    <source>
        <dbReference type="ARBA" id="ARBA00022737"/>
    </source>
</evidence>
<dbReference type="Gene3D" id="2.120.10.30">
    <property type="entry name" value="TolB, C-terminal domain"/>
    <property type="match status" value="2"/>
</dbReference>
<dbReference type="InterPro" id="IPR011042">
    <property type="entry name" value="6-blade_b-propeller_TolB-like"/>
</dbReference>
<evidence type="ECO:0000313" key="4">
    <source>
        <dbReference type="EMBL" id="CAF1468652.1"/>
    </source>
</evidence>
<dbReference type="SUPFAM" id="SSF101898">
    <property type="entry name" value="NHL repeat"/>
    <property type="match status" value="1"/>
</dbReference>
<dbReference type="InterPro" id="IPR001258">
    <property type="entry name" value="NHL_repeat"/>
</dbReference>
<feature type="chain" id="PRO_5036412497" evidence="3">
    <location>
        <begin position="20"/>
        <end position="369"/>
    </location>
</feature>
<evidence type="ECO:0000313" key="8">
    <source>
        <dbReference type="Proteomes" id="UP000663829"/>
    </source>
</evidence>
<organism evidence="5 8">
    <name type="scientific">Didymodactylos carnosus</name>
    <dbReference type="NCBI Taxonomy" id="1234261"/>
    <lineage>
        <taxon>Eukaryota</taxon>
        <taxon>Metazoa</taxon>
        <taxon>Spiralia</taxon>
        <taxon>Gnathifera</taxon>
        <taxon>Rotifera</taxon>
        <taxon>Eurotatoria</taxon>
        <taxon>Bdelloidea</taxon>
        <taxon>Philodinida</taxon>
        <taxon>Philodinidae</taxon>
        <taxon>Didymodactylos</taxon>
    </lineage>
</organism>
<dbReference type="PROSITE" id="PS51125">
    <property type="entry name" value="NHL"/>
    <property type="match status" value="2"/>
</dbReference>
<dbReference type="OrthoDB" id="342730at2759"/>
<dbReference type="CDD" id="cd05819">
    <property type="entry name" value="NHL"/>
    <property type="match status" value="1"/>
</dbReference>
<dbReference type="GO" id="GO:0061630">
    <property type="term" value="F:ubiquitin protein ligase activity"/>
    <property type="evidence" value="ECO:0007669"/>
    <property type="project" value="TreeGrafter"/>
</dbReference>
<proteinExistence type="predicted"/>
<evidence type="ECO:0000313" key="5">
    <source>
        <dbReference type="EMBL" id="CAF1560914.1"/>
    </source>
</evidence>
<keyword evidence="3" id="KW-0732">Signal</keyword>
<dbReference type="Proteomes" id="UP000677228">
    <property type="component" value="Unassembled WGS sequence"/>
</dbReference>